<evidence type="ECO:0000256" key="1">
    <source>
        <dbReference type="ARBA" id="ARBA00001970"/>
    </source>
</evidence>
<keyword evidence="4" id="KW-0560">Oxidoreductase</keyword>
<dbReference type="PANTHER" id="PTHR30521">
    <property type="entry name" value="DEFERROCHELATASE/PEROXIDASE"/>
    <property type="match status" value="1"/>
</dbReference>
<dbReference type="GO" id="GO:0005829">
    <property type="term" value="C:cytosol"/>
    <property type="evidence" value="ECO:0007669"/>
    <property type="project" value="TreeGrafter"/>
</dbReference>
<dbReference type="Proteomes" id="UP000664658">
    <property type="component" value="Unassembled WGS sequence"/>
</dbReference>
<dbReference type="NCBIfam" id="TIGR01413">
    <property type="entry name" value="Dyp_perox_fam"/>
    <property type="match status" value="1"/>
</dbReference>
<dbReference type="EMBL" id="JAFNAA010000011">
    <property type="protein sequence ID" value="MBO1108829.1"/>
    <property type="molecule type" value="Genomic_DNA"/>
</dbReference>
<evidence type="ECO:0000313" key="8">
    <source>
        <dbReference type="EMBL" id="MBO1108829.1"/>
    </source>
</evidence>
<dbReference type="GO" id="GO:0020037">
    <property type="term" value="F:heme binding"/>
    <property type="evidence" value="ECO:0007669"/>
    <property type="project" value="InterPro"/>
</dbReference>
<dbReference type="AlphaFoldDB" id="A0A2P1VPM3"/>
<evidence type="ECO:0000256" key="4">
    <source>
        <dbReference type="ARBA" id="ARBA00023002"/>
    </source>
</evidence>
<keyword evidence="5" id="KW-0408">Iron</keyword>
<comment type="similarity">
    <text evidence="6">Belongs to the DyP-type peroxidase family.</text>
</comment>
<evidence type="ECO:0000256" key="7">
    <source>
        <dbReference type="SAM" id="MobiDB-lite"/>
    </source>
</evidence>
<dbReference type="InterPro" id="IPR048328">
    <property type="entry name" value="Dyp_perox_C"/>
</dbReference>
<dbReference type="Pfam" id="PF20628">
    <property type="entry name" value="Dyp_perox_C"/>
    <property type="match status" value="1"/>
</dbReference>
<dbReference type="SUPFAM" id="SSF54909">
    <property type="entry name" value="Dimeric alpha+beta barrel"/>
    <property type="match status" value="1"/>
</dbReference>
<reference evidence="8" key="1">
    <citation type="submission" date="2021-03" db="EMBL/GenBank/DDBJ databases">
        <title>Plesiomonas shigelloides zfcc0051, isolated from zebrafish feces.</title>
        <authorList>
            <person name="Vanderhoek Z."/>
            <person name="Gaulke C."/>
        </authorList>
    </citation>
    <scope>NUCLEOTIDE SEQUENCE</scope>
    <source>
        <strain evidence="8">Zfcc0051</strain>
    </source>
</reference>
<dbReference type="InterPro" id="IPR048327">
    <property type="entry name" value="Dyp_perox_N"/>
</dbReference>
<proteinExistence type="inferred from homology"/>
<accession>A0A2P1VPM3</accession>
<dbReference type="GeneID" id="69705559"/>
<evidence type="ECO:0000313" key="9">
    <source>
        <dbReference type="Proteomes" id="UP000664658"/>
    </source>
</evidence>
<sequence>MTIAQSGIVPEGSRFAMFLVLHVEQGVSRVRDIAKQFPAMVQQYAESDPQAELSGTWAFGEALWRTLAGDEEAPELKSFVELGEAPYLAPSTQEDLFIHIHSQRHDLNYALAQAVLNALGDCVTVTDEQHGFRYLDARDMTGFIDGTENPHGDEARQQVGVIEEGPDQGGSYILVQRYAHNLPKWHAQSEEDQEKTIGRTKVDSEELEPEQRFANSHVSRVDLKEEGKGLKILRHSLPYGKVSDEHGLYFCAYCHSLRNIEQQLLSMFGGMEDGQYDRLLKYTRAVTGGYYFAPSRTRLEQL</sequence>
<evidence type="ECO:0000256" key="5">
    <source>
        <dbReference type="ARBA" id="ARBA00023004"/>
    </source>
</evidence>
<name>A0A2P1VPM3_PLESH</name>
<dbReference type="GO" id="GO:0046872">
    <property type="term" value="F:metal ion binding"/>
    <property type="evidence" value="ECO:0007669"/>
    <property type="project" value="UniProtKB-KW"/>
</dbReference>
<dbReference type="PANTHER" id="PTHR30521:SF0">
    <property type="entry name" value="DYP-TYPE PEROXIDASE FAMILY PROTEIN"/>
    <property type="match status" value="1"/>
</dbReference>
<dbReference type="RefSeq" id="WP_010862338.1">
    <property type="nucleotide sequence ID" value="NZ_CP027852.1"/>
</dbReference>
<dbReference type="InterPro" id="IPR011008">
    <property type="entry name" value="Dimeric_a/b-barrel"/>
</dbReference>
<evidence type="ECO:0000256" key="6">
    <source>
        <dbReference type="ARBA" id="ARBA00025737"/>
    </source>
</evidence>
<feature type="region of interest" description="Disordered" evidence="7">
    <location>
        <begin position="185"/>
        <end position="206"/>
    </location>
</feature>
<dbReference type="PROSITE" id="PS51404">
    <property type="entry name" value="DYP_PEROXIDASE"/>
    <property type="match status" value="1"/>
</dbReference>
<evidence type="ECO:0000256" key="3">
    <source>
        <dbReference type="ARBA" id="ARBA00022723"/>
    </source>
</evidence>
<dbReference type="GO" id="GO:0004601">
    <property type="term" value="F:peroxidase activity"/>
    <property type="evidence" value="ECO:0007669"/>
    <property type="project" value="UniProtKB-KW"/>
</dbReference>
<keyword evidence="2 8" id="KW-0575">Peroxidase</keyword>
<dbReference type="InterPro" id="IPR006314">
    <property type="entry name" value="Dyp_peroxidase"/>
</dbReference>
<organism evidence="8 9">
    <name type="scientific">Plesiomonas shigelloides</name>
    <name type="common">Aeromonas shigelloides</name>
    <dbReference type="NCBI Taxonomy" id="703"/>
    <lineage>
        <taxon>Bacteria</taxon>
        <taxon>Pseudomonadati</taxon>
        <taxon>Pseudomonadota</taxon>
        <taxon>Gammaproteobacteria</taxon>
        <taxon>Enterobacterales</taxon>
        <taxon>Enterobacteriaceae</taxon>
        <taxon>Plesiomonas</taxon>
    </lineage>
</organism>
<gene>
    <name evidence="8" type="ORF">J2R62_11445</name>
</gene>
<comment type="cofactor">
    <cofactor evidence="1">
        <name>heme b</name>
        <dbReference type="ChEBI" id="CHEBI:60344"/>
    </cofactor>
</comment>
<protein>
    <submittedName>
        <fullName evidence="8">Dyp-type peroxidase</fullName>
    </submittedName>
</protein>
<feature type="compositionally biased region" description="Basic and acidic residues" evidence="7">
    <location>
        <begin position="194"/>
        <end position="204"/>
    </location>
</feature>
<comment type="caution">
    <text evidence="8">The sequence shown here is derived from an EMBL/GenBank/DDBJ whole genome shotgun (WGS) entry which is preliminary data.</text>
</comment>
<dbReference type="Pfam" id="PF04261">
    <property type="entry name" value="Dyp_perox_N"/>
    <property type="match status" value="1"/>
</dbReference>
<keyword evidence="3" id="KW-0479">Metal-binding</keyword>
<evidence type="ECO:0000256" key="2">
    <source>
        <dbReference type="ARBA" id="ARBA00022559"/>
    </source>
</evidence>